<comment type="caution">
    <text evidence="1">The sequence shown here is derived from an EMBL/GenBank/DDBJ whole genome shotgun (WGS) entry which is preliminary data.</text>
</comment>
<sequence>MEESGSNNGSVSVISRVKLDQVATWVVSAFFTSLERCACLNLSTTDLDDDDDAKYLPLVVSATPRPSEDIV</sequence>
<evidence type="ECO:0000313" key="1">
    <source>
        <dbReference type="EMBL" id="OAP13315.1"/>
    </source>
</evidence>
<dbReference type="ExpressionAtlas" id="A0A178W742">
    <property type="expression patterns" value="baseline and differential"/>
</dbReference>
<dbReference type="AlphaFoldDB" id="A0A178W742"/>
<evidence type="ECO:0000313" key="2">
    <source>
        <dbReference type="Proteomes" id="UP000078284"/>
    </source>
</evidence>
<proteinExistence type="predicted"/>
<dbReference type="Proteomes" id="UP000078284">
    <property type="component" value="Chromosome 1"/>
</dbReference>
<name>A0A178W742_ARATH</name>
<reference evidence="2" key="1">
    <citation type="journal article" date="2016" name="Proc. Natl. Acad. Sci. U.S.A.">
        <title>Chromosome-level assembly of Arabidopsis thaliana Ler reveals the extent of translocation and inversion polymorphisms.</title>
        <authorList>
            <person name="Zapata L."/>
            <person name="Ding J."/>
            <person name="Willing E.M."/>
            <person name="Hartwig B."/>
            <person name="Bezdan D."/>
            <person name="Jiao W.B."/>
            <person name="Patel V."/>
            <person name="Velikkakam James G."/>
            <person name="Koornneef M."/>
            <person name="Ossowski S."/>
            <person name="Schneeberger K."/>
        </authorList>
    </citation>
    <scope>NUCLEOTIDE SEQUENCE [LARGE SCALE GENOMIC DNA]</scope>
    <source>
        <strain evidence="2">cv. Landsberg erecta</strain>
    </source>
</reference>
<organism evidence="1 2">
    <name type="scientific">Arabidopsis thaliana</name>
    <name type="common">Mouse-ear cress</name>
    <dbReference type="NCBI Taxonomy" id="3702"/>
    <lineage>
        <taxon>Eukaryota</taxon>
        <taxon>Viridiplantae</taxon>
        <taxon>Streptophyta</taxon>
        <taxon>Embryophyta</taxon>
        <taxon>Tracheophyta</taxon>
        <taxon>Spermatophyta</taxon>
        <taxon>Magnoliopsida</taxon>
        <taxon>eudicotyledons</taxon>
        <taxon>Gunneridae</taxon>
        <taxon>Pentapetalae</taxon>
        <taxon>rosids</taxon>
        <taxon>malvids</taxon>
        <taxon>Brassicales</taxon>
        <taxon>Brassicaceae</taxon>
        <taxon>Camelineae</taxon>
        <taxon>Arabidopsis</taxon>
    </lineage>
</organism>
<dbReference type="EMBL" id="LUHQ01000001">
    <property type="protein sequence ID" value="OAP13315.1"/>
    <property type="molecule type" value="Genomic_DNA"/>
</dbReference>
<protein>
    <submittedName>
        <fullName evidence="1">Uncharacterized protein</fullName>
    </submittedName>
</protein>
<dbReference type="PANTHER" id="PTHR34061:SF23">
    <property type="entry name" value="TRANSMEMBRANE PROTEIN"/>
    <property type="match status" value="1"/>
</dbReference>
<accession>A0A178W742</accession>
<dbReference type="PANTHER" id="PTHR34061">
    <property type="entry name" value="PROTEIN, PUTATIVE-RELATED"/>
    <property type="match status" value="1"/>
</dbReference>
<gene>
    <name evidence="1" type="ordered locus">AXX17_At1g58140</name>
</gene>